<protein>
    <submittedName>
        <fullName evidence="1">Uncharacterized protein</fullName>
    </submittedName>
</protein>
<evidence type="ECO:0000313" key="1">
    <source>
        <dbReference type="EMBL" id="KAI3722558.1"/>
    </source>
</evidence>
<name>A0ACB9BKV6_CICIN</name>
<accession>A0ACB9BKV6</accession>
<organism evidence="1 2">
    <name type="scientific">Cichorium intybus</name>
    <name type="common">Chicory</name>
    <dbReference type="NCBI Taxonomy" id="13427"/>
    <lineage>
        <taxon>Eukaryota</taxon>
        <taxon>Viridiplantae</taxon>
        <taxon>Streptophyta</taxon>
        <taxon>Embryophyta</taxon>
        <taxon>Tracheophyta</taxon>
        <taxon>Spermatophyta</taxon>
        <taxon>Magnoliopsida</taxon>
        <taxon>eudicotyledons</taxon>
        <taxon>Gunneridae</taxon>
        <taxon>Pentapetalae</taxon>
        <taxon>asterids</taxon>
        <taxon>campanulids</taxon>
        <taxon>Asterales</taxon>
        <taxon>Asteraceae</taxon>
        <taxon>Cichorioideae</taxon>
        <taxon>Cichorieae</taxon>
        <taxon>Cichoriinae</taxon>
        <taxon>Cichorium</taxon>
    </lineage>
</organism>
<dbReference type="EMBL" id="CM042014">
    <property type="protein sequence ID" value="KAI3722558.1"/>
    <property type="molecule type" value="Genomic_DNA"/>
</dbReference>
<proteinExistence type="predicted"/>
<keyword evidence="2" id="KW-1185">Reference proteome</keyword>
<dbReference type="Proteomes" id="UP001055811">
    <property type="component" value="Linkage Group LG06"/>
</dbReference>
<reference evidence="1 2" key="2">
    <citation type="journal article" date="2022" name="Mol. Ecol. Resour.">
        <title>The genomes of chicory, endive, great burdock and yacon provide insights into Asteraceae paleo-polyploidization history and plant inulin production.</title>
        <authorList>
            <person name="Fan W."/>
            <person name="Wang S."/>
            <person name="Wang H."/>
            <person name="Wang A."/>
            <person name="Jiang F."/>
            <person name="Liu H."/>
            <person name="Zhao H."/>
            <person name="Xu D."/>
            <person name="Zhang Y."/>
        </authorList>
    </citation>
    <scope>NUCLEOTIDE SEQUENCE [LARGE SCALE GENOMIC DNA]</scope>
    <source>
        <strain evidence="2">cv. Punajuju</strain>
        <tissue evidence="1">Leaves</tissue>
    </source>
</reference>
<comment type="caution">
    <text evidence="1">The sequence shown here is derived from an EMBL/GenBank/DDBJ whole genome shotgun (WGS) entry which is preliminary data.</text>
</comment>
<sequence length="261" mass="29536">MLTTATSRKHFVLVHGLCHGAWCWYKVVSHLRSAGHHVVAVDLGGSGVHPSRFEEITTFSDYVQPLIQFMESLSDDERVILVGHSFAGLAISVAMERFSRIVSVAIFITAYMPNCRDSPALQMKKYFNKLKPETCMDCRFTFKDGLPVSTELGCNYLATMMYGTCQPEDLALAKMLIRPSRFFLDDICKDFLLTKEKYGSISRVYVICEGDQVMDEDFQRFVVKDSPPDEVKSFPEAGHMIMLSKSKDLSLSLQEIANRYP</sequence>
<gene>
    <name evidence="1" type="ORF">L2E82_33598</name>
</gene>
<reference evidence="2" key="1">
    <citation type="journal article" date="2022" name="Mol. Ecol. Resour.">
        <title>The genomes of chicory, endive, great burdock and yacon provide insights into Asteraceae palaeo-polyploidization history and plant inulin production.</title>
        <authorList>
            <person name="Fan W."/>
            <person name="Wang S."/>
            <person name="Wang H."/>
            <person name="Wang A."/>
            <person name="Jiang F."/>
            <person name="Liu H."/>
            <person name="Zhao H."/>
            <person name="Xu D."/>
            <person name="Zhang Y."/>
        </authorList>
    </citation>
    <scope>NUCLEOTIDE SEQUENCE [LARGE SCALE GENOMIC DNA]</scope>
    <source>
        <strain evidence="2">cv. Punajuju</strain>
    </source>
</reference>
<evidence type="ECO:0000313" key="2">
    <source>
        <dbReference type="Proteomes" id="UP001055811"/>
    </source>
</evidence>